<name>A0ABP9M194_9MICO</name>
<dbReference type="Gene3D" id="2.70.98.30">
    <property type="entry name" value="Golgi alpha-mannosidase II, domain 4"/>
    <property type="match status" value="1"/>
</dbReference>
<evidence type="ECO:0000259" key="5">
    <source>
        <dbReference type="SMART" id="SM00872"/>
    </source>
</evidence>
<evidence type="ECO:0000313" key="6">
    <source>
        <dbReference type="EMBL" id="GAA5087766.1"/>
    </source>
</evidence>
<dbReference type="SMART" id="SM00872">
    <property type="entry name" value="Alpha-mann_mid"/>
    <property type="match status" value="1"/>
</dbReference>
<proteinExistence type="inferred from homology"/>
<dbReference type="EMBL" id="BAABKZ010000001">
    <property type="protein sequence ID" value="GAA5087766.1"/>
    <property type="molecule type" value="Genomic_DNA"/>
</dbReference>
<dbReference type="InterPro" id="IPR027291">
    <property type="entry name" value="Glyco_hydro_38_N_sf"/>
</dbReference>
<evidence type="ECO:0000256" key="1">
    <source>
        <dbReference type="ARBA" id="ARBA00009792"/>
    </source>
</evidence>
<protein>
    <submittedName>
        <fullName evidence="6">Glycoside hydrolase family 38 C-terminal domain-containing protein</fullName>
    </submittedName>
</protein>
<evidence type="ECO:0000313" key="7">
    <source>
        <dbReference type="Proteomes" id="UP001501407"/>
    </source>
</evidence>
<accession>A0ABP9M194</accession>
<reference evidence="7" key="1">
    <citation type="journal article" date="2019" name="Int. J. Syst. Evol. Microbiol.">
        <title>The Global Catalogue of Microorganisms (GCM) 10K type strain sequencing project: providing services to taxonomists for standard genome sequencing and annotation.</title>
        <authorList>
            <consortium name="The Broad Institute Genomics Platform"/>
            <consortium name="The Broad Institute Genome Sequencing Center for Infectious Disease"/>
            <person name="Wu L."/>
            <person name="Ma J."/>
        </authorList>
    </citation>
    <scope>NUCLEOTIDE SEQUENCE [LARGE SCALE GENOMIC DNA]</scope>
    <source>
        <strain evidence="7">JCM 18959</strain>
    </source>
</reference>
<comment type="caution">
    <text evidence="6">The sequence shown here is derived from an EMBL/GenBank/DDBJ whole genome shotgun (WGS) entry which is preliminary data.</text>
</comment>
<dbReference type="Pfam" id="PF09261">
    <property type="entry name" value="Alpha-mann_mid"/>
    <property type="match status" value="1"/>
</dbReference>
<comment type="similarity">
    <text evidence="1">Belongs to the glycosyl hydrolase 38 family.</text>
</comment>
<dbReference type="Proteomes" id="UP001501407">
    <property type="component" value="Unassembled WGS sequence"/>
</dbReference>
<sequence>MRRGGWRTDPERVAERLDRMVGESLAGAVHARTAPLELLGWEAPGEPVPFADAARQRYTPFAVGDPWGRPWSTLWLHVRGAVPAEWPVDARHRPEIVIDLGFDGLMPGFQAEGLAFRPDGTVVKAVSPRNSHLPVLGREIDYFLELAGNPGIPPESHWRPTALGDRATAGLGPLYRLRRLEIALVDIAIWELLQDIETVRGLAAQLPASGPRALQLWSALDRMMDEVDPDDIGGSALAARRALAPALAAPAAASAHTVLATGHAHIDTAWLWPVRETVRKCARTFSNALALMDEHPDFHFACSSAQQLAWVKESYPELFARIREKVASGQFVPVGSQWVEPDTNMPGSEATVRQLVYGKRFFLEEFGVETREVWLPDTFGYSAALPQIMKLAGVDWFMTQKISWNQTNAMPHHTLAWEGIDGTRIFAHFPPIETYNAELSAAELAHAERTYRDHDAGTISLAPFGWGDGGGGPTREMLAAARRQADLEGSPRVRLGTPGDFYTAAVQEVDELPVWRGEMYLELHRGTLTSQLRTKQGNRRCEELLHEAELWATTAAVQAGTAYPYDALDRLWKRVLMLQFHDILPGSSISWVHREAEADHAAIGRELDGMVAASLDALRVAGEDEPLLYANATAVQLSGVPAHAVAESARPAGAARLEETADGWVLTNGIVRAVVDRRGLLVSLQGPDGREAIPAGEAAGLLRLHRDAPGKWDAWDIERHDLGHAVDLADFEQLSVVMEDGVAVVWCVRGFGSSSVTQELTLAPGRAAVDIVLDVDWQHRGRLLKLVFPLDVHAEETRTETQFGHLARPTHVNTSWDAARFEVSGQRWIHVGEAGYGVAIANDSTYGHSVERRTRSDGGTTTMIGMSLIRGPRFPDPDADRGRHRVRFSLRPAASVADAREEALRLAHPLRPVRSSRPIPALIASSDPHVLIETVKLADDRSGDVVVRLYEASGGRRRTTVRASFPVADVQRTDVLERSLDAPLAAADPSTVELVLRPFEIVTLRYRVTRNG</sequence>
<dbReference type="CDD" id="cd10789">
    <property type="entry name" value="GH38N_AMII_ER_cytosolic"/>
    <property type="match status" value="1"/>
</dbReference>
<gene>
    <name evidence="6" type="ORF">GCM10025760_09300</name>
</gene>
<dbReference type="GO" id="GO:0016787">
    <property type="term" value="F:hydrolase activity"/>
    <property type="evidence" value="ECO:0007669"/>
    <property type="project" value="UniProtKB-KW"/>
</dbReference>
<keyword evidence="4" id="KW-0326">Glycosidase</keyword>
<dbReference type="SUPFAM" id="SSF88713">
    <property type="entry name" value="Glycoside hydrolase/deacetylase"/>
    <property type="match status" value="1"/>
</dbReference>
<dbReference type="InterPro" id="IPR037094">
    <property type="entry name" value="Glyco_hydro_38_cen_sf"/>
</dbReference>
<organism evidence="6 7">
    <name type="scientific">Microbacterium yannicii</name>
    <dbReference type="NCBI Taxonomy" id="671622"/>
    <lineage>
        <taxon>Bacteria</taxon>
        <taxon>Bacillati</taxon>
        <taxon>Actinomycetota</taxon>
        <taxon>Actinomycetes</taxon>
        <taxon>Micrococcales</taxon>
        <taxon>Microbacteriaceae</taxon>
        <taxon>Microbacterium</taxon>
    </lineage>
</organism>
<evidence type="ECO:0000256" key="4">
    <source>
        <dbReference type="ARBA" id="ARBA00023295"/>
    </source>
</evidence>
<evidence type="ECO:0000256" key="3">
    <source>
        <dbReference type="ARBA" id="ARBA00022801"/>
    </source>
</evidence>
<dbReference type="PANTHER" id="PTHR46017:SF1">
    <property type="entry name" value="ALPHA-MANNOSIDASE 2C1"/>
    <property type="match status" value="1"/>
</dbReference>
<dbReference type="Gene3D" id="1.20.1270.50">
    <property type="entry name" value="Glycoside hydrolase family 38, central domain"/>
    <property type="match status" value="1"/>
</dbReference>
<dbReference type="InterPro" id="IPR054723">
    <property type="entry name" value="Ams1-like_N"/>
</dbReference>
<dbReference type="Pfam" id="PF17677">
    <property type="entry name" value="Glyco_hydro38C2"/>
    <property type="match status" value="1"/>
</dbReference>
<dbReference type="Pfam" id="PF07748">
    <property type="entry name" value="Glyco_hydro_38C"/>
    <property type="match status" value="1"/>
</dbReference>
<dbReference type="PANTHER" id="PTHR46017">
    <property type="entry name" value="ALPHA-MANNOSIDASE 2C1"/>
    <property type="match status" value="1"/>
</dbReference>
<dbReference type="InterPro" id="IPR011013">
    <property type="entry name" value="Gal_mutarotase_sf_dom"/>
</dbReference>
<keyword evidence="3 6" id="KW-0378">Hydrolase</keyword>
<dbReference type="Pfam" id="PF01074">
    <property type="entry name" value="Glyco_hydro_38N"/>
    <property type="match status" value="1"/>
</dbReference>
<dbReference type="InterPro" id="IPR011330">
    <property type="entry name" value="Glyco_hydro/deAcase_b/a-brl"/>
</dbReference>
<dbReference type="Gene3D" id="2.60.40.2220">
    <property type="match status" value="1"/>
</dbReference>
<dbReference type="Gene3D" id="3.20.110.10">
    <property type="entry name" value="Glycoside hydrolase 38, N terminal domain"/>
    <property type="match status" value="1"/>
</dbReference>
<dbReference type="InterPro" id="IPR028995">
    <property type="entry name" value="Glyco_hydro_57/38_cen_sf"/>
</dbReference>
<dbReference type="SUPFAM" id="SSF88688">
    <property type="entry name" value="Families 57/38 glycoside transferase middle domain"/>
    <property type="match status" value="1"/>
</dbReference>
<dbReference type="InterPro" id="IPR015341">
    <property type="entry name" value="Glyco_hydro_38_cen"/>
</dbReference>
<dbReference type="Pfam" id="PF22907">
    <property type="entry name" value="Ams1-like_1st"/>
    <property type="match status" value="1"/>
</dbReference>
<keyword evidence="2" id="KW-0479">Metal-binding</keyword>
<dbReference type="InterPro" id="IPR041147">
    <property type="entry name" value="GH38_C"/>
</dbReference>
<dbReference type="SUPFAM" id="SSF74650">
    <property type="entry name" value="Galactose mutarotase-like"/>
    <property type="match status" value="1"/>
</dbReference>
<keyword evidence="7" id="KW-1185">Reference proteome</keyword>
<evidence type="ECO:0000256" key="2">
    <source>
        <dbReference type="ARBA" id="ARBA00022723"/>
    </source>
</evidence>
<feature type="domain" description="Glycoside hydrolase family 38 central" evidence="5">
    <location>
        <begin position="522"/>
        <end position="600"/>
    </location>
</feature>
<dbReference type="InterPro" id="IPR000602">
    <property type="entry name" value="Glyco_hydro_38_N"/>
</dbReference>
<dbReference type="InterPro" id="IPR011682">
    <property type="entry name" value="Glyco_hydro_38_C"/>
</dbReference>